<organism evidence="2 3">
    <name type="scientific">Biomphalaria pfeifferi</name>
    <name type="common">Bloodfluke planorb</name>
    <name type="synonym">Freshwater snail</name>
    <dbReference type="NCBI Taxonomy" id="112525"/>
    <lineage>
        <taxon>Eukaryota</taxon>
        <taxon>Metazoa</taxon>
        <taxon>Spiralia</taxon>
        <taxon>Lophotrochozoa</taxon>
        <taxon>Mollusca</taxon>
        <taxon>Gastropoda</taxon>
        <taxon>Heterobranchia</taxon>
        <taxon>Euthyneura</taxon>
        <taxon>Panpulmonata</taxon>
        <taxon>Hygrophila</taxon>
        <taxon>Lymnaeoidea</taxon>
        <taxon>Planorbidae</taxon>
        <taxon>Biomphalaria</taxon>
    </lineage>
</organism>
<dbReference type="AlphaFoldDB" id="A0AAD8B6J0"/>
<keyword evidence="3" id="KW-1185">Reference proteome</keyword>
<feature type="chain" id="PRO_5042144888" evidence="1">
    <location>
        <begin position="24"/>
        <end position="72"/>
    </location>
</feature>
<evidence type="ECO:0000313" key="3">
    <source>
        <dbReference type="Proteomes" id="UP001233172"/>
    </source>
</evidence>
<keyword evidence="1" id="KW-0732">Signal</keyword>
<reference evidence="2" key="1">
    <citation type="journal article" date="2023" name="PLoS Negl. Trop. Dis.">
        <title>A genome sequence for Biomphalaria pfeifferi, the major vector snail for the human-infecting parasite Schistosoma mansoni.</title>
        <authorList>
            <person name="Bu L."/>
            <person name="Lu L."/>
            <person name="Laidemitt M.R."/>
            <person name="Zhang S.M."/>
            <person name="Mutuku M."/>
            <person name="Mkoji G."/>
            <person name="Steinauer M."/>
            <person name="Loker E.S."/>
        </authorList>
    </citation>
    <scope>NUCLEOTIDE SEQUENCE</scope>
    <source>
        <strain evidence="2">KasaAsao</strain>
    </source>
</reference>
<comment type="caution">
    <text evidence="2">The sequence shown here is derived from an EMBL/GenBank/DDBJ whole genome shotgun (WGS) entry which is preliminary data.</text>
</comment>
<dbReference type="EMBL" id="JASAOG010000132">
    <property type="protein sequence ID" value="KAK0048955.1"/>
    <property type="molecule type" value="Genomic_DNA"/>
</dbReference>
<accession>A0AAD8B6J0</accession>
<dbReference type="Proteomes" id="UP001233172">
    <property type="component" value="Unassembled WGS sequence"/>
</dbReference>
<sequence length="72" mass="7893">MGQVTALTLQAGILLWKVDDVSAATPVTPAIGVTIPFELYQSIEGSTYQTSFIFQRLHKSCYNVGWKLLMGS</sequence>
<reference evidence="2" key="2">
    <citation type="submission" date="2023-04" db="EMBL/GenBank/DDBJ databases">
        <authorList>
            <person name="Bu L."/>
            <person name="Lu L."/>
            <person name="Laidemitt M.R."/>
            <person name="Zhang S.M."/>
            <person name="Mutuku M."/>
            <person name="Mkoji G."/>
            <person name="Steinauer M."/>
            <person name="Loker E.S."/>
        </authorList>
    </citation>
    <scope>NUCLEOTIDE SEQUENCE</scope>
    <source>
        <strain evidence="2">KasaAsao</strain>
        <tissue evidence="2">Whole Snail</tissue>
    </source>
</reference>
<name>A0AAD8B6J0_BIOPF</name>
<evidence type="ECO:0000256" key="1">
    <source>
        <dbReference type="SAM" id="SignalP"/>
    </source>
</evidence>
<feature type="signal peptide" evidence="1">
    <location>
        <begin position="1"/>
        <end position="23"/>
    </location>
</feature>
<gene>
    <name evidence="2" type="ORF">Bpfe_021721</name>
</gene>
<evidence type="ECO:0000313" key="2">
    <source>
        <dbReference type="EMBL" id="KAK0048955.1"/>
    </source>
</evidence>
<proteinExistence type="predicted"/>
<protein>
    <submittedName>
        <fullName evidence="2">Uncharacterized protein</fullName>
    </submittedName>
</protein>